<feature type="transmembrane region" description="Helical" evidence="1">
    <location>
        <begin position="146"/>
        <end position="167"/>
    </location>
</feature>
<evidence type="ECO:0000313" key="2">
    <source>
        <dbReference type="EMBL" id="XCH24540.1"/>
    </source>
</evidence>
<reference evidence="2" key="1">
    <citation type="submission" date="2024-06" db="EMBL/GenBank/DDBJ databases">
        <title>Sequencing and assembly of the genome of Dyadobacter sp. strain 676, a symbiont of Cyamopsis tetragonoloba.</title>
        <authorList>
            <person name="Guro P."/>
            <person name="Sazanova A."/>
            <person name="Kuznetsova I."/>
            <person name="Belimov A."/>
            <person name="Safronova V."/>
        </authorList>
    </citation>
    <scope>NUCLEOTIDE SEQUENCE</scope>
    <source>
        <strain evidence="2">676</strain>
    </source>
</reference>
<feature type="transmembrane region" description="Helical" evidence="1">
    <location>
        <begin position="20"/>
        <end position="45"/>
    </location>
</feature>
<sequence>MIRDKHRSAVLNIPVMAGILYAWAQTVVTGALLFDTFVLYPNIFADVPQSLSASTQFLSRASPGSFFPGLGAFTLATGLVTLWAWRRNRGVLAYFAAGFLLMATFDFVASALYFWPRNTLMFTEGLKVHSAEKLLEVSRQFRSAHWIRVVASVTASFCAMLGLVTAARQSAQNQ</sequence>
<dbReference type="RefSeq" id="WP_353719855.1">
    <property type="nucleotide sequence ID" value="NZ_CP159289.1"/>
</dbReference>
<dbReference type="EMBL" id="CP159289">
    <property type="protein sequence ID" value="XCH24540.1"/>
    <property type="molecule type" value="Genomic_DNA"/>
</dbReference>
<keyword evidence="1" id="KW-0812">Transmembrane</keyword>
<evidence type="ECO:0008006" key="3">
    <source>
        <dbReference type="Google" id="ProtNLM"/>
    </source>
</evidence>
<dbReference type="AlphaFoldDB" id="A0AAU8FIY8"/>
<proteinExistence type="predicted"/>
<keyword evidence="1" id="KW-0472">Membrane</keyword>
<keyword evidence="1" id="KW-1133">Transmembrane helix</keyword>
<name>A0AAU8FIY8_9BACT</name>
<organism evidence="2">
    <name type="scientific">Dyadobacter sp. 676</name>
    <dbReference type="NCBI Taxonomy" id="3088362"/>
    <lineage>
        <taxon>Bacteria</taxon>
        <taxon>Pseudomonadati</taxon>
        <taxon>Bacteroidota</taxon>
        <taxon>Cytophagia</taxon>
        <taxon>Cytophagales</taxon>
        <taxon>Spirosomataceae</taxon>
        <taxon>Dyadobacter</taxon>
    </lineage>
</organism>
<feature type="transmembrane region" description="Helical" evidence="1">
    <location>
        <begin position="65"/>
        <end position="85"/>
    </location>
</feature>
<feature type="transmembrane region" description="Helical" evidence="1">
    <location>
        <begin position="92"/>
        <end position="115"/>
    </location>
</feature>
<protein>
    <recommendedName>
        <fullName evidence="3">DUF1772 domain-containing protein</fullName>
    </recommendedName>
</protein>
<gene>
    <name evidence="2" type="ORF">ABV298_30305</name>
</gene>
<accession>A0AAU8FIY8</accession>
<evidence type="ECO:0000256" key="1">
    <source>
        <dbReference type="SAM" id="Phobius"/>
    </source>
</evidence>